<dbReference type="InterPro" id="IPR018764">
    <property type="entry name" value="RskA_C"/>
</dbReference>
<evidence type="ECO:0000256" key="8">
    <source>
        <dbReference type="ARBA" id="ARBA00024438"/>
    </source>
</evidence>
<dbReference type="RefSeq" id="WP_154121097.1">
    <property type="nucleotide sequence ID" value="NZ_WJXB01000009.1"/>
</dbReference>
<comment type="similarity">
    <text evidence="7">Belongs to the zinc-associated anti-sigma factor (ZAS) superfamily. Anti-sigma-W factor family.</text>
</comment>
<sequence>MDSLQDEFCLWVEIYVLGGLDEADQQKFEEHLSGCAECMEQLGELKRIMDALPLAAVEVTPPVSMKNRVLGRVLAAGRAAAPSSTVDDTSTRESSESTEDQEISVPSSSVPSPQTKLHRLPTKRRNRLRMVCAGLAVLAVALAIYSAILQGNVSGLRTELAASTKDVAGLQEQLALAGAPSQELKVDKVVQLAPAAQDIVALGLVTIVLDTKGTHLLVQAEKLPELSGSEAFQVWLIKGDVKQSAGTFLSSQGTGAMYYTFDPQGYDTVAITLEPDGQGEQPRGRMILTAKLAE</sequence>
<reference evidence="15 16" key="1">
    <citation type="submission" date="2019-11" db="EMBL/GenBank/DDBJ databases">
        <title>Paenibacillus monticola sp. nov., a novel PGPR strain isolated from mountain sample in China.</title>
        <authorList>
            <person name="Zhao Q."/>
            <person name="Li H.-P."/>
            <person name="Zhang J.-L."/>
        </authorList>
    </citation>
    <scope>NUCLEOTIDE SEQUENCE [LARGE SCALE GENOMIC DNA]</scope>
    <source>
        <strain evidence="15 16">LC-T2</strain>
    </source>
</reference>
<evidence type="ECO:0000256" key="10">
    <source>
        <dbReference type="ARBA" id="ARBA00030803"/>
    </source>
</evidence>
<dbReference type="PANTHER" id="PTHR37461">
    <property type="entry name" value="ANTI-SIGMA-K FACTOR RSKA"/>
    <property type="match status" value="1"/>
</dbReference>
<evidence type="ECO:0000259" key="14">
    <source>
        <dbReference type="Pfam" id="PF13490"/>
    </source>
</evidence>
<evidence type="ECO:0000313" key="15">
    <source>
        <dbReference type="EMBL" id="MRN55537.1"/>
    </source>
</evidence>
<evidence type="ECO:0000256" key="4">
    <source>
        <dbReference type="ARBA" id="ARBA00022692"/>
    </source>
</evidence>
<protein>
    <recommendedName>
        <fullName evidence="8">Anti-sigma-W factor RsiW</fullName>
    </recommendedName>
    <alternativeName>
        <fullName evidence="10">Regulator of SigK</fullName>
    </alternativeName>
    <alternativeName>
        <fullName evidence="9">Sigma-K anti-sigma factor RskA</fullName>
    </alternativeName>
</protein>
<feature type="compositionally biased region" description="Low complexity" evidence="11">
    <location>
        <begin position="104"/>
        <end position="113"/>
    </location>
</feature>
<evidence type="ECO:0000256" key="7">
    <source>
        <dbReference type="ARBA" id="ARBA00024353"/>
    </source>
</evidence>
<keyword evidence="4 12" id="KW-0812">Transmembrane</keyword>
<dbReference type="Pfam" id="PF10099">
    <property type="entry name" value="RskA_C"/>
    <property type="match status" value="1"/>
</dbReference>
<evidence type="ECO:0000256" key="11">
    <source>
        <dbReference type="SAM" id="MobiDB-lite"/>
    </source>
</evidence>
<keyword evidence="16" id="KW-1185">Reference proteome</keyword>
<accession>A0A7X2L343</accession>
<dbReference type="InterPro" id="IPR027383">
    <property type="entry name" value="Znf_put"/>
</dbReference>
<keyword evidence="3" id="KW-1003">Cell membrane</keyword>
<dbReference type="InterPro" id="IPR051474">
    <property type="entry name" value="Anti-sigma-K/W_factor"/>
</dbReference>
<evidence type="ECO:0000259" key="13">
    <source>
        <dbReference type="Pfam" id="PF10099"/>
    </source>
</evidence>
<feature type="region of interest" description="Disordered" evidence="11">
    <location>
        <begin position="81"/>
        <end position="119"/>
    </location>
</feature>
<evidence type="ECO:0000256" key="1">
    <source>
        <dbReference type="ARBA" id="ARBA00004167"/>
    </source>
</evidence>
<evidence type="ECO:0000256" key="6">
    <source>
        <dbReference type="ARBA" id="ARBA00023136"/>
    </source>
</evidence>
<feature type="transmembrane region" description="Helical" evidence="12">
    <location>
        <begin position="128"/>
        <end position="148"/>
    </location>
</feature>
<evidence type="ECO:0000256" key="12">
    <source>
        <dbReference type="SAM" id="Phobius"/>
    </source>
</evidence>
<comment type="caution">
    <text evidence="15">The sequence shown here is derived from an EMBL/GenBank/DDBJ whole genome shotgun (WGS) entry which is preliminary data.</text>
</comment>
<organism evidence="15 16">
    <name type="scientific">Paenibacillus monticola</name>
    <dbReference type="NCBI Taxonomy" id="2666075"/>
    <lineage>
        <taxon>Bacteria</taxon>
        <taxon>Bacillati</taxon>
        <taxon>Bacillota</taxon>
        <taxon>Bacilli</taxon>
        <taxon>Bacillales</taxon>
        <taxon>Paenibacillaceae</taxon>
        <taxon>Paenibacillus</taxon>
    </lineage>
</organism>
<gene>
    <name evidence="15" type="ORF">GJB61_21365</name>
</gene>
<comment type="subcellular location">
    <subcellularLocation>
        <location evidence="2">Cell membrane</location>
    </subcellularLocation>
    <subcellularLocation>
        <location evidence="1">Membrane</location>
        <topology evidence="1">Single-pass membrane protein</topology>
    </subcellularLocation>
</comment>
<feature type="domain" description="Anti-sigma K factor RskA C-terminal" evidence="13">
    <location>
        <begin position="136"/>
        <end position="283"/>
    </location>
</feature>
<dbReference type="AlphaFoldDB" id="A0A7X2L343"/>
<dbReference type="GO" id="GO:0005886">
    <property type="term" value="C:plasma membrane"/>
    <property type="evidence" value="ECO:0007669"/>
    <property type="project" value="UniProtKB-SubCell"/>
</dbReference>
<keyword evidence="5 12" id="KW-1133">Transmembrane helix</keyword>
<name>A0A7X2L343_9BACL</name>
<feature type="domain" description="Putative zinc-finger" evidence="14">
    <location>
        <begin position="15"/>
        <end position="38"/>
    </location>
</feature>
<evidence type="ECO:0000256" key="5">
    <source>
        <dbReference type="ARBA" id="ARBA00022989"/>
    </source>
</evidence>
<dbReference type="GO" id="GO:0016989">
    <property type="term" value="F:sigma factor antagonist activity"/>
    <property type="evidence" value="ECO:0007669"/>
    <property type="project" value="TreeGrafter"/>
</dbReference>
<dbReference type="EMBL" id="WJXB01000009">
    <property type="protein sequence ID" value="MRN55537.1"/>
    <property type="molecule type" value="Genomic_DNA"/>
</dbReference>
<evidence type="ECO:0000256" key="9">
    <source>
        <dbReference type="ARBA" id="ARBA00029829"/>
    </source>
</evidence>
<dbReference type="Proteomes" id="UP000463051">
    <property type="component" value="Unassembled WGS sequence"/>
</dbReference>
<dbReference type="PANTHER" id="PTHR37461:SF1">
    <property type="entry name" value="ANTI-SIGMA-K FACTOR RSKA"/>
    <property type="match status" value="1"/>
</dbReference>
<dbReference type="Gene3D" id="1.10.10.1320">
    <property type="entry name" value="Anti-sigma factor, zinc-finger domain"/>
    <property type="match status" value="1"/>
</dbReference>
<proteinExistence type="inferred from homology"/>
<evidence type="ECO:0000313" key="16">
    <source>
        <dbReference type="Proteomes" id="UP000463051"/>
    </source>
</evidence>
<dbReference type="InterPro" id="IPR041916">
    <property type="entry name" value="Anti_sigma_zinc_sf"/>
</dbReference>
<keyword evidence="6 12" id="KW-0472">Membrane</keyword>
<evidence type="ECO:0000256" key="3">
    <source>
        <dbReference type="ARBA" id="ARBA00022475"/>
    </source>
</evidence>
<dbReference type="GO" id="GO:0006417">
    <property type="term" value="P:regulation of translation"/>
    <property type="evidence" value="ECO:0007669"/>
    <property type="project" value="TreeGrafter"/>
</dbReference>
<dbReference type="Pfam" id="PF13490">
    <property type="entry name" value="zf-HC2"/>
    <property type="match status" value="1"/>
</dbReference>
<evidence type="ECO:0000256" key="2">
    <source>
        <dbReference type="ARBA" id="ARBA00004236"/>
    </source>
</evidence>